<proteinExistence type="predicted"/>
<evidence type="ECO:0000256" key="1">
    <source>
        <dbReference type="SAM" id="MobiDB-lite"/>
    </source>
</evidence>
<keyword evidence="3" id="KW-1185">Reference proteome</keyword>
<dbReference type="AlphaFoldDB" id="A0A6D2J4F7"/>
<feature type="region of interest" description="Disordered" evidence="1">
    <location>
        <begin position="35"/>
        <end position="68"/>
    </location>
</feature>
<reference evidence="2" key="1">
    <citation type="submission" date="2020-01" db="EMBL/GenBank/DDBJ databases">
        <authorList>
            <person name="Mishra B."/>
        </authorList>
    </citation>
    <scope>NUCLEOTIDE SEQUENCE [LARGE SCALE GENOMIC DNA]</scope>
</reference>
<organism evidence="2 3">
    <name type="scientific">Microthlaspi erraticum</name>
    <dbReference type="NCBI Taxonomy" id="1685480"/>
    <lineage>
        <taxon>Eukaryota</taxon>
        <taxon>Viridiplantae</taxon>
        <taxon>Streptophyta</taxon>
        <taxon>Embryophyta</taxon>
        <taxon>Tracheophyta</taxon>
        <taxon>Spermatophyta</taxon>
        <taxon>Magnoliopsida</taxon>
        <taxon>eudicotyledons</taxon>
        <taxon>Gunneridae</taxon>
        <taxon>Pentapetalae</taxon>
        <taxon>rosids</taxon>
        <taxon>malvids</taxon>
        <taxon>Brassicales</taxon>
        <taxon>Brassicaceae</taxon>
        <taxon>Coluteocarpeae</taxon>
        <taxon>Microthlaspi</taxon>
    </lineage>
</organism>
<name>A0A6D2J4F7_9BRAS</name>
<dbReference type="EMBL" id="CACVBM020001116">
    <property type="protein sequence ID" value="CAA7032027.1"/>
    <property type="molecule type" value="Genomic_DNA"/>
</dbReference>
<protein>
    <submittedName>
        <fullName evidence="2">Uncharacterized protein</fullName>
    </submittedName>
</protein>
<comment type="caution">
    <text evidence="2">The sequence shown here is derived from an EMBL/GenBank/DDBJ whole genome shotgun (WGS) entry which is preliminary data.</text>
</comment>
<accession>A0A6D2J4F7</accession>
<gene>
    <name evidence="2" type="ORF">MERR_LOCUS19262</name>
</gene>
<sequence>MRHLCHSCDFEMLLAAKPNWFDYEVRFTLAGGHILRRPDDEPISSTSRRYGRGKSKQSNQRDIPKPWD</sequence>
<evidence type="ECO:0000313" key="2">
    <source>
        <dbReference type="EMBL" id="CAA7032027.1"/>
    </source>
</evidence>
<evidence type="ECO:0000313" key="3">
    <source>
        <dbReference type="Proteomes" id="UP000467841"/>
    </source>
</evidence>
<dbReference type="Proteomes" id="UP000467841">
    <property type="component" value="Unassembled WGS sequence"/>
</dbReference>